<dbReference type="PANTHER" id="PTHR35353">
    <property type="entry name" value="OSTEOCRIN"/>
    <property type="match status" value="1"/>
</dbReference>
<dbReference type="GO" id="GO:0005102">
    <property type="term" value="F:signaling receptor binding"/>
    <property type="evidence" value="ECO:0007669"/>
    <property type="project" value="TreeGrafter"/>
</dbReference>
<reference evidence="3" key="3">
    <citation type="submission" date="2022-01" db="EMBL/GenBank/DDBJ databases">
        <authorList>
            <person name="Rubenstein D.R."/>
        </authorList>
    </citation>
    <scope>NUCLEOTIDE SEQUENCE</scope>
    <source>
        <strain evidence="3">SS15</strain>
        <tissue evidence="3">Liver</tissue>
    </source>
</reference>
<reference evidence="3 4" key="2">
    <citation type="journal article" date="2021" name="J. Hered.">
        <title>Feather Gene Expression Elucidates the Developmental Basis of Plumage Iridescence in African Starlings.</title>
        <authorList>
            <person name="Rubenstein D.R."/>
            <person name="Corvelo A."/>
            <person name="MacManes M.D."/>
            <person name="Maia R."/>
            <person name="Narzisi G."/>
            <person name="Rousaki A."/>
            <person name="Vandenabeele P."/>
            <person name="Shawkey M.D."/>
            <person name="Solomon J."/>
        </authorList>
    </citation>
    <scope>NUCLEOTIDE SEQUENCE [LARGE SCALE GENOMIC DNA]</scope>
    <source>
        <strain evidence="3">SS15</strain>
    </source>
</reference>
<evidence type="ECO:0000313" key="3">
    <source>
        <dbReference type="EMBL" id="KAI1235882.1"/>
    </source>
</evidence>
<dbReference type="GO" id="GO:0005615">
    <property type="term" value="C:extracellular space"/>
    <property type="evidence" value="ECO:0007669"/>
    <property type="project" value="TreeGrafter"/>
</dbReference>
<accession>A0A835TRU0</accession>
<feature type="non-terminal residue" evidence="2">
    <location>
        <position position="384"/>
    </location>
</feature>
<dbReference type="EMBL" id="JADDUC020000011">
    <property type="protein sequence ID" value="KAI1235882.1"/>
    <property type="molecule type" value="Genomic_DNA"/>
</dbReference>
<evidence type="ECO:0000313" key="4">
    <source>
        <dbReference type="Proteomes" id="UP000618051"/>
    </source>
</evidence>
<dbReference type="EMBL" id="JADDUC010000192">
    <property type="protein sequence ID" value="KAG0115890.1"/>
    <property type="molecule type" value="Genomic_DNA"/>
</dbReference>
<comment type="caution">
    <text evidence="2">The sequence shown here is derived from an EMBL/GenBank/DDBJ whole genome shotgun (WGS) entry which is preliminary data.</text>
</comment>
<name>A0A835TRU0_9PASS</name>
<sequence length="384" mass="41608">VYNRRLIPDSKLYFSYKSGVAVKAERVQTGANLGLQSSMGIVAKWLGQAVTLDLPSFWGSKVVVVVVTRYAPHGKLLKLLESSNPPEPRFHFSYTKGLDTMTLNGTEKPMKEPRDPMKDKPWPAERKVARLQIARRPNAASWVTSTVEREGIREELGVGAQSFVPMSAPGSIQSVQHLPPAPLAMLGLWDGAIAASPAQPRHGVAASRGRRLTEELPTEPIWASAPAITALLQPAVQKGLSLPNPGVANTFMLQFQLVVVHLALVIALLWWNSSSVLLAEAAPEPPEPSAALGMGAHPIDSEEKSATNLAAKLFLLDDLVSLENEVTETKKKRSFPGFGSPIDRISSSSVDAKGKQRKVLELPKRRFGVPLDRIGVSHLGNTRG</sequence>
<feature type="region of interest" description="Disordered" evidence="1">
    <location>
        <begin position="101"/>
        <end position="121"/>
    </location>
</feature>
<evidence type="ECO:0000313" key="2">
    <source>
        <dbReference type="EMBL" id="KAG0115890.1"/>
    </source>
</evidence>
<keyword evidence="4" id="KW-1185">Reference proteome</keyword>
<dbReference type="Proteomes" id="UP000618051">
    <property type="component" value="Unassembled WGS sequence"/>
</dbReference>
<dbReference type="OrthoDB" id="9900165at2759"/>
<dbReference type="InterPro" id="IPR021088">
    <property type="entry name" value="Osteocrin"/>
</dbReference>
<gene>
    <name evidence="3" type="ORF">IHE44_0001973</name>
    <name evidence="2" type="ORF">IHE44_004993</name>
</gene>
<dbReference type="GO" id="GO:0009755">
    <property type="term" value="P:hormone-mediated signaling pathway"/>
    <property type="evidence" value="ECO:0007669"/>
    <property type="project" value="TreeGrafter"/>
</dbReference>
<evidence type="ECO:0008006" key="5">
    <source>
        <dbReference type="Google" id="ProtNLM"/>
    </source>
</evidence>
<organism evidence="2">
    <name type="scientific">Lamprotornis superbus</name>
    <dbReference type="NCBI Taxonomy" id="245042"/>
    <lineage>
        <taxon>Eukaryota</taxon>
        <taxon>Metazoa</taxon>
        <taxon>Chordata</taxon>
        <taxon>Craniata</taxon>
        <taxon>Vertebrata</taxon>
        <taxon>Euteleostomi</taxon>
        <taxon>Archelosauria</taxon>
        <taxon>Archosauria</taxon>
        <taxon>Dinosauria</taxon>
        <taxon>Saurischia</taxon>
        <taxon>Theropoda</taxon>
        <taxon>Coelurosauria</taxon>
        <taxon>Aves</taxon>
        <taxon>Neognathae</taxon>
        <taxon>Neoaves</taxon>
        <taxon>Telluraves</taxon>
        <taxon>Australaves</taxon>
        <taxon>Passeriformes</taxon>
        <taxon>Sturnidae</taxon>
        <taxon>Lamprotornis</taxon>
    </lineage>
</organism>
<dbReference type="PANTHER" id="PTHR35353:SF1">
    <property type="entry name" value="OSTEOCRIN"/>
    <property type="match status" value="1"/>
</dbReference>
<dbReference type="Pfam" id="PF11037">
    <property type="entry name" value="Musclin"/>
    <property type="match status" value="1"/>
</dbReference>
<proteinExistence type="predicted"/>
<feature type="compositionally biased region" description="Basic and acidic residues" evidence="1">
    <location>
        <begin position="108"/>
        <end position="121"/>
    </location>
</feature>
<evidence type="ECO:0000256" key="1">
    <source>
        <dbReference type="SAM" id="MobiDB-lite"/>
    </source>
</evidence>
<protein>
    <recommendedName>
        <fullName evidence="5">Osteocrin</fullName>
    </recommendedName>
</protein>
<reference evidence="2" key="1">
    <citation type="submission" date="2020-10" db="EMBL/GenBank/DDBJ databases">
        <title>Feather gene expression reveals the developmental basis of iridescence in African starlings.</title>
        <authorList>
            <person name="Rubenstein D.R."/>
        </authorList>
    </citation>
    <scope>NUCLEOTIDE SEQUENCE</scope>
    <source>
        <strain evidence="2">SS15</strain>
        <tissue evidence="2">Liver</tissue>
    </source>
</reference>
<dbReference type="AlphaFoldDB" id="A0A835TRU0"/>